<dbReference type="SUPFAM" id="SSF47384">
    <property type="entry name" value="Homodimeric domain of signal transducing histidine kinase"/>
    <property type="match status" value="1"/>
</dbReference>
<dbReference type="CDD" id="cd01007">
    <property type="entry name" value="PBP2_BvgS_HisK_like"/>
    <property type="match status" value="2"/>
</dbReference>
<evidence type="ECO:0000256" key="5">
    <source>
        <dbReference type="ARBA" id="ARBA00022553"/>
    </source>
</evidence>
<keyword evidence="13 18" id="KW-0472">Membrane</keyword>
<dbReference type="FunFam" id="3.30.565.10:FF:000010">
    <property type="entry name" value="Sensor histidine kinase RcsC"/>
    <property type="match status" value="1"/>
</dbReference>
<dbReference type="SUPFAM" id="SSF47226">
    <property type="entry name" value="Histidine-containing phosphotransfer domain, HPT domain"/>
    <property type="match status" value="1"/>
</dbReference>
<accession>A0A370DDG6</accession>
<organism evidence="23 24">
    <name type="scientific">endosymbiont of Escarpia spicata</name>
    <dbReference type="NCBI Taxonomy" id="2200908"/>
    <lineage>
        <taxon>Bacteria</taxon>
        <taxon>Pseudomonadati</taxon>
        <taxon>Pseudomonadota</taxon>
        <taxon>Gammaproteobacteria</taxon>
        <taxon>sulfur-oxidizing symbionts</taxon>
    </lineage>
</organism>
<feature type="domain" description="HPt" evidence="22">
    <location>
        <begin position="1477"/>
        <end position="1570"/>
    </location>
</feature>
<evidence type="ECO:0000256" key="13">
    <source>
        <dbReference type="ARBA" id="ARBA00023136"/>
    </source>
</evidence>
<evidence type="ECO:0000313" key="24">
    <source>
        <dbReference type="Proteomes" id="UP000254771"/>
    </source>
</evidence>
<dbReference type="SMART" id="SM00387">
    <property type="entry name" value="HATPase_c"/>
    <property type="match status" value="1"/>
</dbReference>
<dbReference type="SMART" id="SM00062">
    <property type="entry name" value="PBPb"/>
    <property type="match status" value="3"/>
</dbReference>
<dbReference type="CDD" id="cd17546">
    <property type="entry name" value="REC_hyHK_CKI1_RcsC-like"/>
    <property type="match status" value="2"/>
</dbReference>
<evidence type="ECO:0000259" key="20">
    <source>
        <dbReference type="PROSITE" id="PS50110"/>
    </source>
</evidence>
<dbReference type="Pfam" id="PF00072">
    <property type="entry name" value="Response_reg"/>
    <property type="match status" value="2"/>
</dbReference>
<dbReference type="FunFam" id="1.10.287.130:FF:000002">
    <property type="entry name" value="Two-component osmosensing histidine kinase"/>
    <property type="match status" value="1"/>
</dbReference>
<dbReference type="InterPro" id="IPR035965">
    <property type="entry name" value="PAS-like_dom_sf"/>
</dbReference>
<dbReference type="CDD" id="cd00082">
    <property type="entry name" value="HisKA"/>
    <property type="match status" value="1"/>
</dbReference>
<dbReference type="SUPFAM" id="SSF53850">
    <property type="entry name" value="Periplasmic binding protein-like II"/>
    <property type="match status" value="3"/>
</dbReference>
<keyword evidence="10" id="KW-0067">ATP-binding</keyword>
<dbReference type="InterPro" id="IPR000014">
    <property type="entry name" value="PAS"/>
</dbReference>
<keyword evidence="8" id="KW-0547">Nucleotide-binding</keyword>
<evidence type="ECO:0000256" key="12">
    <source>
        <dbReference type="ARBA" id="ARBA00023012"/>
    </source>
</evidence>
<keyword evidence="9 23" id="KW-0418">Kinase</keyword>
<comment type="caution">
    <text evidence="23">The sequence shown here is derived from an EMBL/GenBank/DDBJ whole genome shotgun (WGS) entry which is preliminary data.</text>
</comment>
<dbReference type="SUPFAM" id="SSF55874">
    <property type="entry name" value="ATPase domain of HSP90 chaperone/DNA topoisomerase II/histidine kinase"/>
    <property type="match status" value="1"/>
</dbReference>
<feature type="transmembrane region" description="Helical" evidence="18">
    <location>
        <begin position="761"/>
        <end position="781"/>
    </location>
</feature>
<dbReference type="SMART" id="SM00388">
    <property type="entry name" value="HisKA"/>
    <property type="match status" value="1"/>
</dbReference>
<feature type="domain" description="Histidine kinase" evidence="19">
    <location>
        <begin position="932"/>
        <end position="1153"/>
    </location>
</feature>
<keyword evidence="24" id="KW-1185">Reference proteome</keyword>
<evidence type="ECO:0000256" key="17">
    <source>
        <dbReference type="PROSITE-ProRule" id="PRU00169"/>
    </source>
</evidence>
<evidence type="ECO:0000256" key="9">
    <source>
        <dbReference type="ARBA" id="ARBA00022777"/>
    </source>
</evidence>
<dbReference type="InterPro" id="IPR036890">
    <property type="entry name" value="HATPase_C_sf"/>
</dbReference>
<dbReference type="CDD" id="cd16922">
    <property type="entry name" value="HATPase_EvgS-ArcB-TorS-like"/>
    <property type="match status" value="1"/>
</dbReference>
<dbReference type="GO" id="GO:0000155">
    <property type="term" value="F:phosphorelay sensor kinase activity"/>
    <property type="evidence" value="ECO:0007669"/>
    <property type="project" value="InterPro"/>
</dbReference>
<dbReference type="PROSITE" id="PS50109">
    <property type="entry name" value="HIS_KIN"/>
    <property type="match status" value="1"/>
</dbReference>
<evidence type="ECO:0000256" key="3">
    <source>
        <dbReference type="ARBA" id="ARBA00012438"/>
    </source>
</evidence>
<keyword evidence="5 17" id="KW-0597">Phosphoprotein</keyword>
<evidence type="ECO:0000256" key="2">
    <source>
        <dbReference type="ARBA" id="ARBA00004651"/>
    </source>
</evidence>
<proteinExistence type="predicted"/>
<evidence type="ECO:0000256" key="10">
    <source>
        <dbReference type="ARBA" id="ARBA00022840"/>
    </source>
</evidence>
<evidence type="ECO:0000256" key="4">
    <source>
        <dbReference type="ARBA" id="ARBA00022475"/>
    </source>
</evidence>
<dbReference type="PROSITE" id="PS50110">
    <property type="entry name" value="RESPONSE_REGULATORY"/>
    <property type="match status" value="2"/>
</dbReference>
<dbReference type="InterPro" id="IPR036097">
    <property type="entry name" value="HisK_dim/P_sf"/>
</dbReference>
<dbReference type="Pfam" id="PF00497">
    <property type="entry name" value="SBP_bac_3"/>
    <property type="match status" value="3"/>
</dbReference>
<feature type="domain" description="Response regulatory" evidence="20">
    <location>
        <begin position="1172"/>
        <end position="1298"/>
    </location>
</feature>
<dbReference type="GO" id="GO:0005524">
    <property type="term" value="F:ATP binding"/>
    <property type="evidence" value="ECO:0007669"/>
    <property type="project" value="UniProtKB-KW"/>
</dbReference>
<dbReference type="Pfam" id="PF13426">
    <property type="entry name" value="PAS_9"/>
    <property type="match status" value="1"/>
</dbReference>
<comment type="subcellular location">
    <subcellularLocation>
        <location evidence="2">Cell membrane</location>
        <topology evidence="2">Multi-pass membrane protein</topology>
    </subcellularLocation>
</comment>
<evidence type="ECO:0000256" key="8">
    <source>
        <dbReference type="ARBA" id="ARBA00022741"/>
    </source>
</evidence>
<feature type="domain" description="PAS" evidence="21">
    <location>
        <begin position="793"/>
        <end position="859"/>
    </location>
</feature>
<dbReference type="InterPro" id="IPR005467">
    <property type="entry name" value="His_kinase_dom"/>
</dbReference>
<evidence type="ECO:0000256" key="16">
    <source>
        <dbReference type="PROSITE-ProRule" id="PRU00110"/>
    </source>
</evidence>
<sequence length="1670" mass="187178">MRTKIDGRIARMRPWIGLVFGVLLLNPLSLLAETDHSQALRIGYRLDSAPVQFRNERGEADGALIDLWRLWSAESGVPVRFVGGYNQATQEMLVSGQVDVLAGLFESSKRSERMDFSTPILSSPYYLFYHPVLGYLQSIDDLKGLPVGVTRGSFHEQYLREHYPALTLNLYDGYQDLFNAALEQRVRTFVTQPSYLQRYLKKIDSQEMFGRLRQPLYTRAYKAAVAKGDVTQLGLVNRYLDELKIEDRAAISQRWFGVTDPAADQSVKLDLTKDEQDWLARHPVIDIGVDGNWPPIDFMDRNGVHSGIAAEYLKRIGTVLNVEFRVSPGPTFKQMLNRVLQGELKVAASVVRTDERAADLLFTQPFFTVLKAIVTRSDTEGIKNKEGLKGQAVAVEDGFSTMRQLQKTHPGTTLKLFKSTADALKAVSWGDADAYVGNRSVAQWLIRQEQLSNLKFSGDPGLCPAPQRFAVHRESEWAPLVVILDKALASIGVGEQQQIMQKWLGVKAETKVPARQLNLTQREKQWLNEHPRIRLGIDPAWPPIEMMDAKGQHQGITADYMKIIGESLGLDISTSPGLNWSQVLEGAKRHEIDLLPALVETGDRREYLNFTEAYLDFPFVIFVRERAPFIGGLEDLVGKRVAVERGYVTQEYLERDYPQLQLVFVENTQAGLESLSLGQVDAYVGNLAVGSFIINREGLSNIKVAAPTPYDYALSIGVRKDWPELVPILQKVLDSLTPEERTAIRQKWLSIRYEMQVDYTLLWEVVAVAVVVLAFVLLWLFQARRRQRILQRSEEQLKTILNTIPLAIVVSDFKGRILVANPHSSAEIETDGSSLVGRNMAEFYLHAADRDSVIAEIREQGSILGRNLRFRTDKDHIIEGLLSAIPIRFGDGIANLGILVNLTERVKMERELAAAKKQAEVASRFKSDFLANMSHEIRTPMNAIIGMSQLTLQTDLTAKQFDYVEKIRFSAHNLLGIINDILDFSKIEAGKLDIEETNFNLDDVLENLAGMVNMKAEEKGLEILFKRDVTAPSALIGDPLRLGQILVNLVQNAIKFTRQGEVIVGVELVKQHRKHLRLRFSVTDTGIGIEEERIPHLFDAFVQADSSTTREHGGTGLGLSICRQLVGLMGGEISVESKVDAGSRFEFVLDFGRQEGVSSRIFEPDPDLRNMRVLLVDDNPAAQNILREMMASFSFKVDVVGSAAAAYEALLEAGARELPEPLPYDLVVMDWRMPEINGIDATRHIKNHLELIEQPRFILITAFGREKVLQQAEMIGFDGVLIKPINPSTFFDTIVSAFRNERGGLRVRSSIASEVKRLKGKVLLVEDNSINQQVARDLLESFGLLVVIAEDGAVAVQQVQETDFNLVFMDVQMPVMDGYEATSAIRAKPEFEKLPIIAMTAHAMVGDRERCLAAGMDDYLSKPIDPEALFAMLKRWLDGEVQRQQKMFSDGADEGITLPEQLPGIELAWGLQRVGGNRVLYIKLLGDFQRKYQGCCRVLTDYLEAGDTVSSRRYAHTLQGVAGNIGAKVLQEAAKKLEESIRQDGIQDRSLLIEQLCESANTVFEGLASCVSQWEKAGQEMETGQEKEFISISEMGGILRKMLRLLQEGDSEAGLLLRPMTAFVRTEPEIARQIDSLRGQIDDYEFDEALVTLNQIAGWLEIPLHGERVE</sequence>
<reference evidence="23 24" key="1">
    <citation type="journal article" date="2018" name="ISME J.">
        <title>Endosymbiont genomes yield clues of tubeworm success.</title>
        <authorList>
            <person name="Li Y."/>
            <person name="Liles M.R."/>
            <person name="Halanych K.M."/>
        </authorList>
    </citation>
    <scope>NUCLEOTIDE SEQUENCE [LARGE SCALE GENOMIC DNA]</scope>
    <source>
        <strain evidence="23">A1462</strain>
    </source>
</reference>
<dbReference type="InterPro" id="IPR011006">
    <property type="entry name" value="CheY-like_superfamily"/>
</dbReference>
<dbReference type="PANTHER" id="PTHR45339">
    <property type="entry name" value="HYBRID SIGNAL TRANSDUCTION HISTIDINE KINASE J"/>
    <property type="match status" value="1"/>
</dbReference>
<keyword evidence="12" id="KW-0902">Two-component regulatory system</keyword>
<dbReference type="EC" id="2.7.13.3" evidence="3"/>
<dbReference type="PRINTS" id="PR00344">
    <property type="entry name" value="BCTRLSENSOR"/>
</dbReference>
<evidence type="ECO:0000256" key="1">
    <source>
        <dbReference type="ARBA" id="ARBA00000085"/>
    </source>
</evidence>
<dbReference type="GO" id="GO:0005886">
    <property type="term" value="C:plasma membrane"/>
    <property type="evidence" value="ECO:0007669"/>
    <property type="project" value="UniProtKB-SubCell"/>
</dbReference>
<dbReference type="InterPro" id="IPR036641">
    <property type="entry name" value="HPT_dom_sf"/>
</dbReference>
<dbReference type="Gene3D" id="3.40.50.2300">
    <property type="match status" value="2"/>
</dbReference>
<dbReference type="SUPFAM" id="SSF55785">
    <property type="entry name" value="PYP-like sensor domain (PAS domain)"/>
    <property type="match status" value="1"/>
</dbReference>
<evidence type="ECO:0000259" key="22">
    <source>
        <dbReference type="PROSITE" id="PS50894"/>
    </source>
</evidence>
<dbReference type="Pfam" id="PF01627">
    <property type="entry name" value="Hpt"/>
    <property type="match status" value="1"/>
</dbReference>
<dbReference type="Gene3D" id="3.40.190.10">
    <property type="entry name" value="Periplasmic binding protein-like II"/>
    <property type="match status" value="6"/>
</dbReference>
<feature type="modified residue" description="4-aspartylphosphate" evidence="17">
    <location>
        <position position="1230"/>
    </location>
</feature>
<dbReference type="Gene3D" id="3.30.565.10">
    <property type="entry name" value="Histidine kinase-like ATPase, C-terminal domain"/>
    <property type="match status" value="1"/>
</dbReference>
<evidence type="ECO:0000259" key="21">
    <source>
        <dbReference type="PROSITE" id="PS50112"/>
    </source>
</evidence>
<protein>
    <recommendedName>
        <fullName evidence="15">Sensory/regulatory protein RpfC</fullName>
        <ecNumber evidence="3">2.7.13.3</ecNumber>
    </recommendedName>
</protein>
<dbReference type="InterPro" id="IPR001789">
    <property type="entry name" value="Sig_transdc_resp-reg_receiver"/>
</dbReference>
<dbReference type="InterPro" id="IPR003594">
    <property type="entry name" value="HATPase_dom"/>
</dbReference>
<dbReference type="NCBIfam" id="TIGR00229">
    <property type="entry name" value="sensory_box"/>
    <property type="match status" value="1"/>
</dbReference>
<dbReference type="PANTHER" id="PTHR45339:SF1">
    <property type="entry name" value="HYBRID SIGNAL TRANSDUCTION HISTIDINE KINASE J"/>
    <property type="match status" value="1"/>
</dbReference>
<keyword evidence="4" id="KW-1003">Cell membrane</keyword>
<keyword evidence="11 18" id="KW-1133">Transmembrane helix</keyword>
<name>A0A370DDG6_9GAMM</name>
<dbReference type="SMART" id="SM00448">
    <property type="entry name" value="REC"/>
    <property type="match status" value="2"/>
</dbReference>
<evidence type="ECO:0000256" key="15">
    <source>
        <dbReference type="ARBA" id="ARBA00068150"/>
    </source>
</evidence>
<dbReference type="Gene3D" id="3.30.450.20">
    <property type="entry name" value="PAS domain"/>
    <property type="match status" value="1"/>
</dbReference>
<feature type="domain" description="Response regulatory" evidence="20">
    <location>
        <begin position="1321"/>
        <end position="1437"/>
    </location>
</feature>
<dbReference type="PROSITE" id="PS50894">
    <property type="entry name" value="HPT"/>
    <property type="match status" value="1"/>
</dbReference>
<dbReference type="InterPro" id="IPR004358">
    <property type="entry name" value="Sig_transdc_His_kin-like_C"/>
</dbReference>
<evidence type="ECO:0000259" key="19">
    <source>
        <dbReference type="PROSITE" id="PS50109"/>
    </source>
</evidence>
<dbReference type="CDD" id="cd00130">
    <property type="entry name" value="PAS"/>
    <property type="match status" value="1"/>
</dbReference>
<comment type="subunit">
    <text evidence="14">At low DSF concentrations, interacts with RpfF.</text>
</comment>
<dbReference type="Gene3D" id="1.20.120.160">
    <property type="entry name" value="HPT domain"/>
    <property type="match status" value="1"/>
</dbReference>
<evidence type="ECO:0000256" key="7">
    <source>
        <dbReference type="ARBA" id="ARBA00022692"/>
    </source>
</evidence>
<gene>
    <name evidence="23" type="ORF">DIZ78_17455</name>
</gene>
<keyword evidence="6" id="KW-0808">Transferase</keyword>
<dbReference type="Proteomes" id="UP000254771">
    <property type="component" value="Unassembled WGS sequence"/>
</dbReference>
<feature type="modified residue" description="4-aspartylphosphate" evidence="17">
    <location>
        <position position="1370"/>
    </location>
</feature>
<dbReference type="InterPro" id="IPR008207">
    <property type="entry name" value="Sig_transdc_His_kin_Hpt_dom"/>
</dbReference>
<keyword evidence="7 18" id="KW-0812">Transmembrane</keyword>
<evidence type="ECO:0000256" key="18">
    <source>
        <dbReference type="SAM" id="Phobius"/>
    </source>
</evidence>
<dbReference type="Pfam" id="PF02518">
    <property type="entry name" value="HATPase_c"/>
    <property type="match status" value="1"/>
</dbReference>
<comment type="catalytic activity">
    <reaction evidence="1">
        <text>ATP + protein L-histidine = ADP + protein N-phospho-L-histidine.</text>
        <dbReference type="EC" id="2.7.13.3"/>
    </reaction>
</comment>
<evidence type="ECO:0000256" key="11">
    <source>
        <dbReference type="ARBA" id="ARBA00022989"/>
    </source>
</evidence>
<evidence type="ECO:0000313" key="23">
    <source>
        <dbReference type="EMBL" id="RDH82196.1"/>
    </source>
</evidence>
<dbReference type="Pfam" id="PF00512">
    <property type="entry name" value="HisKA"/>
    <property type="match status" value="1"/>
</dbReference>
<dbReference type="EMBL" id="QFXE01000021">
    <property type="protein sequence ID" value="RDH82196.1"/>
    <property type="molecule type" value="Genomic_DNA"/>
</dbReference>
<dbReference type="SUPFAM" id="SSF52172">
    <property type="entry name" value="CheY-like"/>
    <property type="match status" value="2"/>
</dbReference>
<dbReference type="PROSITE" id="PS50112">
    <property type="entry name" value="PAS"/>
    <property type="match status" value="1"/>
</dbReference>
<dbReference type="InterPro" id="IPR003661">
    <property type="entry name" value="HisK_dim/P_dom"/>
</dbReference>
<feature type="modified residue" description="Phosphohistidine" evidence="16">
    <location>
        <position position="1516"/>
    </location>
</feature>
<dbReference type="InterPro" id="IPR001638">
    <property type="entry name" value="Solute-binding_3/MltF_N"/>
</dbReference>
<evidence type="ECO:0000256" key="14">
    <source>
        <dbReference type="ARBA" id="ARBA00064003"/>
    </source>
</evidence>
<dbReference type="Gene3D" id="1.10.287.130">
    <property type="match status" value="1"/>
</dbReference>
<evidence type="ECO:0000256" key="6">
    <source>
        <dbReference type="ARBA" id="ARBA00022679"/>
    </source>
</evidence>